<gene>
    <name evidence="1" type="ORF">MANES_09G148850v8</name>
</gene>
<keyword evidence="2" id="KW-1185">Reference proteome</keyword>
<accession>A0ACB7H603</accession>
<name>A0ACB7H603_MANES</name>
<sequence>MEITSYLVIFLLIHGMCVGKTLALELPSTEFSPHYKLTVITRRAVPRRSPPPPPKLNTRPHQKPPFRTPPPPPPLQYSHRHADA</sequence>
<dbReference type="Proteomes" id="UP000091857">
    <property type="component" value="Chromosome 9"/>
</dbReference>
<evidence type="ECO:0000313" key="1">
    <source>
        <dbReference type="EMBL" id="KAG8648103.1"/>
    </source>
</evidence>
<evidence type="ECO:0000313" key="2">
    <source>
        <dbReference type="Proteomes" id="UP000091857"/>
    </source>
</evidence>
<protein>
    <submittedName>
        <fullName evidence="1">Uncharacterized protein</fullName>
    </submittedName>
</protein>
<organism evidence="1 2">
    <name type="scientific">Manihot esculenta</name>
    <name type="common">Cassava</name>
    <name type="synonym">Jatropha manihot</name>
    <dbReference type="NCBI Taxonomy" id="3983"/>
    <lineage>
        <taxon>Eukaryota</taxon>
        <taxon>Viridiplantae</taxon>
        <taxon>Streptophyta</taxon>
        <taxon>Embryophyta</taxon>
        <taxon>Tracheophyta</taxon>
        <taxon>Spermatophyta</taxon>
        <taxon>Magnoliopsida</taxon>
        <taxon>eudicotyledons</taxon>
        <taxon>Gunneridae</taxon>
        <taxon>Pentapetalae</taxon>
        <taxon>rosids</taxon>
        <taxon>fabids</taxon>
        <taxon>Malpighiales</taxon>
        <taxon>Euphorbiaceae</taxon>
        <taxon>Crotonoideae</taxon>
        <taxon>Manihoteae</taxon>
        <taxon>Manihot</taxon>
    </lineage>
</organism>
<proteinExistence type="predicted"/>
<comment type="caution">
    <text evidence="1">The sequence shown here is derived from an EMBL/GenBank/DDBJ whole genome shotgun (WGS) entry which is preliminary data.</text>
</comment>
<reference evidence="2" key="1">
    <citation type="journal article" date="2016" name="Nat. Biotechnol.">
        <title>Sequencing wild and cultivated cassava and related species reveals extensive interspecific hybridization and genetic diversity.</title>
        <authorList>
            <person name="Bredeson J.V."/>
            <person name="Lyons J.B."/>
            <person name="Prochnik S.E."/>
            <person name="Wu G.A."/>
            <person name="Ha C.M."/>
            <person name="Edsinger-Gonzales E."/>
            <person name="Grimwood J."/>
            <person name="Schmutz J."/>
            <person name="Rabbi I.Y."/>
            <person name="Egesi C."/>
            <person name="Nauluvula P."/>
            <person name="Lebot V."/>
            <person name="Ndunguru J."/>
            <person name="Mkamilo G."/>
            <person name="Bart R.S."/>
            <person name="Setter T.L."/>
            <person name="Gleadow R.M."/>
            <person name="Kulakow P."/>
            <person name="Ferguson M.E."/>
            <person name="Rounsley S."/>
            <person name="Rokhsar D.S."/>
        </authorList>
    </citation>
    <scope>NUCLEOTIDE SEQUENCE [LARGE SCALE GENOMIC DNA]</scope>
    <source>
        <strain evidence="2">cv. AM560-2</strain>
    </source>
</reference>
<dbReference type="EMBL" id="CM004395">
    <property type="protein sequence ID" value="KAG8648103.1"/>
    <property type="molecule type" value="Genomic_DNA"/>
</dbReference>